<dbReference type="GO" id="GO:0042450">
    <property type="term" value="P:L-arginine biosynthetic process via ornithine"/>
    <property type="evidence" value="ECO:0007669"/>
    <property type="project" value="UniProtKB-UniRule"/>
</dbReference>
<comment type="caution">
    <text evidence="9">The sequence shown here is derived from an EMBL/GenBank/DDBJ whole genome shotgun (WGS) entry which is preliminary data.</text>
</comment>
<name>A0A839XLS2_9PSEU</name>
<accession>A0A839XLS2</accession>
<dbReference type="PANTHER" id="PTHR43814:SF1">
    <property type="entry name" value="ARGININOSUCCINATE LYASE"/>
    <property type="match status" value="1"/>
</dbReference>
<keyword evidence="10" id="KW-1185">Reference proteome</keyword>
<feature type="domain" description="Fumarate lyase N-terminal" evidence="7">
    <location>
        <begin position="56"/>
        <end position="304"/>
    </location>
</feature>
<dbReference type="GO" id="GO:0005829">
    <property type="term" value="C:cytosol"/>
    <property type="evidence" value="ECO:0007669"/>
    <property type="project" value="TreeGrafter"/>
</dbReference>
<sequence length="503" mass="54622">MPAERISRERLTEPPGEIYTTTVLEPSFRFMLDEYFDPLLETNRAWAVMLGDTGIVAPDNVRRLLGALDRMSEEGAAAFAEFNPDFEYFYSHLEHRLAELAGAAAAGEINLGRTRPEPLTRMALRPRIIRIHGELLSLVEVLLDLAAREAGTVMPQWTHMQPAQPSTFGHYLLGIAGALLRDVDRLSAAYRTTNACTLGCGALAGTSYPVDRDLVAALLGFDEVRENTIDCVASGDHGLETAAAVANIGVTLSRLCEDLYLWHTDEFGLVEIGDSFAGSSSMMPQKKNAYPFEYVRARGARAVGEMTSAFGALHNTNFGDIKDVEEEMVPPVFRGCDEMVTSLRLLGGTLGTLVVHRERCAARAASGFSTATELAAVLHRKSDLDYRSAHRVVGHLVLLATTRGLSPGEVGAALLDEAAREVLGRDAGLADSQVRDALDPSGFVAAHQVQGGPAPEPMRHALAGARQQLADRREWLDRARSGLDEASDRLTTRVRDYLGDSHG</sequence>
<evidence type="ECO:0000256" key="4">
    <source>
        <dbReference type="ARBA" id="ARBA00022605"/>
    </source>
</evidence>
<dbReference type="EMBL" id="JACIBS010000001">
    <property type="protein sequence ID" value="MBB3664210.1"/>
    <property type="molecule type" value="Genomic_DNA"/>
</dbReference>
<dbReference type="AlphaFoldDB" id="A0A839XLS2"/>
<protein>
    <recommendedName>
        <fullName evidence="2 6">Argininosuccinate lyase</fullName>
        <ecNumber evidence="2 6">4.3.2.1</ecNumber>
    </recommendedName>
</protein>
<dbReference type="InterPro" id="IPR009049">
    <property type="entry name" value="Argininosuccinate_lyase"/>
</dbReference>
<evidence type="ECO:0000256" key="1">
    <source>
        <dbReference type="ARBA" id="ARBA00004941"/>
    </source>
</evidence>
<dbReference type="InterPro" id="IPR008948">
    <property type="entry name" value="L-Aspartase-like"/>
</dbReference>
<evidence type="ECO:0000256" key="6">
    <source>
        <dbReference type="NCBIfam" id="TIGR00838"/>
    </source>
</evidence>
<reference evidence="9 10" key="1">
    <citation type="submission" date="2020-08" db="EMBL/GenBank/DDBJ databases">
        <title>Sequencing the genomes of 1000 actinobacteria strains.</title>
        <authorList>
            <person name="Klenk H.-P."/>
        </authorList>
    </citation>
    <scope>NUCLEOTIDE SEQUENCE [LARGE SCALE GENOMIC DNA]</scope>
    <source>
        <strain evidence="9 10">DSM 45267</strain>
    </source>
</reference>
<dbReference type="InterPro" id="IPR024083">
    <property type="entry name" value="Fumarase/histidase_N"/>
</dbReference>
<dbReference type="RefSeq" id="WP_183783788.1">
    <property type="nucleotide sequence ID" value="NZ_JACIBS010000001.1"/>
</dbReference>
<keyword evidence="5 9" id="KW-0456">Lyase</keyword>
<feature type="domain" description="Argininosuccinate lyase C-terminal" evidence="8">
    <location>
        <begin position="368"/>
        <end position="445"/>
    </location>
</feature>
<evidence type="ECO:0000313" key="10">
    <source>
        <dbReference type="Proteomes" id="UP000564573"/>
    </source>
</evidence>
<dbReference type="GO" id="GO:0004056">
    <property type="term" value="F:argininosuccinate lyase activity"/>
    <property type="evidence" value="ECO:0007669"/>
    <property type="project" value="UniProtKB-UniRule"/>
</dbReference>
<evidence type="ECO:0000256" key="5">
    <source>
        <dbReference type="ARBA" id="ARBA00023239"/>
    </source>
</evidence>
<evidence type="ECO:0000259" key="8">
    <source>
        <dbReference type="Pfam" id="PF14698"/>
    </source>
</evidence>
<dbReference type="PRINTS" id="PR00145">
    <property type="entry name" value="ARGSUCLYASE"/>
</dbReference>
<dbReference type="Gene3D" id="1.10.275.10">
    <property type="entry name" value="Fumarase/aspartase (N-terminal domain)"/>
    <property type="match status" value="1"/>
</dbReference>
<evidence type="ECO:0000313" key="9">
    <source>
        <dbReference type="EMBL" id="MBB3664210.1"/>
    </source>
</evidence>
<dbReference type="SUPFAM" id="SSF48557">
    <property type="entry name" value="L-aspartase-like"/>
    <property type="match status" value="1"/>
</dbReference>
<evidence type="ECO:0000259" key="7">
    <source>
        <dbReference type="Pfam" id="PF00206"/>
    </source>
</evidence>
<dbReference type="InterPro" id="IPR022761">
    <property type="entry name" value="Fumarate_lyase_N"/>
</dbReference>
<dbReference type="NCBIfam" id="TIGR00838">
    <property type="entry name" value="argH"/>
    <property type="match status" value="1"/>
</dbReference>
<dbReference type="PRINTS" id="PR00149">
    <property type="entry name" value="FUMRATELYASE"/>
</dbReference>
<proteinExistence type="predicted"/>
<dbReference type="Gene3D" id="1.10.40.30">
    <property type="entry name" value="Fumarase/aspartase (C-terminal domain)"/>
    <property type="match status" value="1"/>
</dbReference>
<dbReference type="Pfam" id="PF14698">
    <property type="entry name" value="ASL_C2"/>
    <property type="match status" value="1"/>
</dbReference>
<dbReference type="EC" id="4.3.2.1" evidence="2 6"/>
<dbReference type="Pfam" id="PF00206">
    <property type="entry name" value="Lyase_1"/>
    <property type="match status" value="1"/>
</dbReference>
<organism evidence="9 10">
    <name type="scientific">Prauserella sediminis</name>
    <dbReference type="NCBI Taxonomy" id="577680"/>
    <lineage>
        <taxon>Bacteria</taxon>
        <taxon>Bacillati</taxon>
        <taxon>Actinomycetota</taxon>
        <taxon>Actinomycetes</taxon>
        <taxon>Pseudonocardiales</taxon>
        <taxon>Pseudonocardiaceae</taxon>
        <taxon>Prauserella</taxon>
        <taxon>Prauserella salsuginis group</taxon>
    </lineage>
</organism>
<dbReference type="PANTHER" id="PTHR43814">
    <property type="entry name" value="ARGININOSUCCINATE LYASE"/>
    <property type="match status" value="1"/>
</dbReference>
<dbReference type="CDD" id="cd01359">
    <property type="entry name" value="Argininosuccinate_lyase"/>
    <property type="match status" value="1"/>
</dbReference>
<evidence type="ECO:0000256" key="3">
    <source>
        <dbReference type="ARBA" id="ARBA00022571"/>
    </source>
</evidence>
<evidence type="ECO:0000256" key="2">
    <source>
        <dbReference type="ARBA" id="ARBA00012338"/>
    </source>
</evidence>
<dbReference type="Gene3D" id="1.20.200.10">
    <property type="entry name" value="Fumarase/aspartase (Central domain)"/>
    <property type="match status" value="1"/>
</dbReference>
<dbReference type="UniPathway" id="UPA00068">
    <property type="reaction ID" value="UER00114"/>
</dbReference>
<dbReference type="InterPro" id="IPR000362">
    <property type="entry name" value="Fumarate_lyase_fam"/>
</dbReference>
<dbReference type="Proteomes" id="UP000564573">
    <property type="component" value="Unassembled WGS sequence"/>
</dbReference>
<keyword evidence="4" id="KW-0028">Amino-acid biosynthesis</keyword>
<gene>
    <name evidence="9" type="ORF">FB384_003114</name>
</gene>
<dbReference type="InterPro" id="IPR029419">
    <property type="entry name" value="Arg_succ_lyase_C"/>
</dbReference>
<comment type="pathway">
    <text evidence="1">Amino-acid biosynthesis; L-arginine biosynthesis; L-arginine from L-ornithine and carbamoyl phosphate: step 3/3.</text>
</comment>
<keyword evidence="3" id="KW-0055">Arginine biosynthesis</keyword>